<dbReference type="NCBIfam" id="TIGR03236">
    <property type="entry name" value="dnd_assoc_1"/>
    <property type="match status" value="1"/>
</dbReference>
<accession>A0A2N7TQE9</accession>
<dbReference type="InterPro" id="IPR017645">
    <property type="entry name" value="Dnd_assoc_1"/>
</dbReference>
<dbReference type="AlphaFoldDB" id="A0A2N7TQE9"/>
<sequence>MSIADNLNKLPDQEIQERNLVNSFLPFRQQRSNVAEYDFEAIAASVLSTALRRKIKKGNDLESYKSRIISRLTNKLTDDSLGDLIYEMYFSGNDLGLYKVSPEFLLFKESLADASNNKHVSQLLKNFIAESDRSFPPLRSAVNFLESELVSELQTGLEEYRPISFESPYLPFLSEFFAEDLQFLFQHPNYLLQNIRSFFGLYAFLYSAQLALNINGWKSEPESKPLFFILDTEKASLERKYVKEAFPQLKARVADLFPVLSMLEYLNQPQNKKAVKYPLWKIFNHIEGVGESERINVQRSMANFCDKYRKKRGLSKVEGYPRDIISMVHLLTETAKEIFSKRGTSQFTVNSKFVNAFENEIAQHFVQTRGRSGRVLTISQDYFLLLTNLAIGDREQLQFQELLSAFRKRGVWFDRQSELAIIKFLERIGNIEKMSDSGDAVYVQKTL</sequence>
<reference evidence="1 2" key="1">
    <citation type="submission" date="2018-01" db="EMBL/GenBank/DDBJ databases">
        <title>Halomonas endophytica sp. nov., isolated from storage liquid in the stems of Populus euphratica.</title>
        <authorList>
            <person name="Chen C."/>
        </authorList>
    </citation>
    <scope>NUCLEOTIDE SEQUENCE [LARGE SCALE GENOMIC DNA]</scope>
    <source>
        <strain evidence="1 2">DSM 26881</strain>
    </source>
</reference>
<evidence type="ECO:0000313" key="2">
    <source>
        <dbReference type="Proteomes" id="UP000235346"/>
    </source>
</evidence>
<proteinExistence type="predicted"/>
<evidence type="ECO:0000313" key="1">
    <source>
        <dbReference type="EMBL" id="PMR70405.1"/>
    </source>
</evidence>
<dbReference type="RefSeq" id="WP_102627099.1">
    <property type="nucleotide sequence ID" value="NZ_PDOH01000018.1"/>
</dbReference>
<name>A0A2N7TQE9_9GAMM</name>
<organism evidence="1 2">
    <name type="scientific">Halomonas heilongjiangensis</name>
    <dbReference type="NCBI Taxonomy" id="1387883"/>
    <lineage>
        <taxon>Bacteria</taxon>
        <taxon>Pseudomonadati</taxon>
        <taxon>Pseudomonadota</taxon>
        <taxon>Gammaproteobacteria</taxon>
        <taxon>Oceanospirillales</taxon>
        <taxon>Halomonadaceae</taxon>
        <taxon>Halomonas</taxon>
    </lineage>
</organism>
<comment type="caution">
    <text evidence="1">The sequence shown here is derived from an EMBL/GenBank/DDBJ whole genome shotgun (WGS) entry which is preliminary data.</text>
</comment>
<dbReference type="EMBL" id="PNRE01000031">
    <property type="protein sequence ID" value="PMR70405.1"/>
    <property type="molecule type" value="Genomic_DNA"/>
</dbReference>
<keyword evidence="2" id="KW-1185">Reference proteome</keyword>
<dbReference type="Proteomes" id="UP000235346">
    <property type="component" value="Unassembled WGS sequence"/>
</dbReference>
<gene>
    <name evidence="1" type="primary">dptG</name>
    <name evidence="1" type="ORF">C1H66_06550</name>
</gene>
<dbReference type="OrthoDB" id="2590988at2"/>
<protein>
    <submittedName>
        <fullName evidence="1">DNA phosphorothioation-dependent restriction protein DptG</fullName>
    </submittedName>
</protein>